<dbReference type="GO" id="GO:0000976">
    <property type="term" value="F:transcription cis-regulatory region binding"/>
    <property type="evidence" value="ECO:0007669"/>
    <property type="project" value="TreeGrafter"/>
</dbReference>
<dbReference type="InterPro" id="IPR049445">
    <property type="entry name" value="TetR_SbtR-like_C"/>
</dbReference>
<dbReference type="PANTHER" id="PTHR30055:SF234">
    <property type="entry name" value="HTH-TYPE TRANSCRIPTIONAL REGULATOR BETI"/>
    <property type="match status" value="1"/>
</dbReference>
<dbReference type="InterPro" id="IPR036271">
    <property type="entry name" value="Tet_transcr_reg_TetR-rel_C_sf"/>
</dbReference>
<evidence type="ECO:0000313" key="7">
    <source>
        <dbReference type="Proteomes" id="UP000295345"/>
    </source>
</evidence>
<keyword evidence="1" id="KW-0805">Transcription regulation</keyword>
<proteinExistence type="predicted"/>
<dbReference type="Gene3D" id="1.10.357.10">
    <property type="entry name" value="Tetracycline Repressor, domain 2"/>
    <property type="match status" value="1"/>
</dbReference>
<dbReference type="RefSeq" id="WP_132817835.1">
    <property type="nucleotide sequence ID" value="NZ_SMKI01000093.1"/>
</dbReference>
<name>A0A4R4TJ90_9ACTN</name>
<evidence type="ECO:0000256" key="4">
    <source>
        <dbReference type="PROSITE-ProRule" id="PRU00335"/>
    </source>
</evidence>
<dbReference type="Pfam" id="PF00440">
    <property type="entry name" value="TetR_N"/>
    <property type="match status" value="1"/>
</dbReference>
<dbReference type="InterPro" id="IPR009057">
    <property type="entry name" value="Homeodomain-like_sf"/>
</dbReference>
<protein>
    <submittedName>
        <fullName evidence="6">TetR/AcrR family transcriptional regulator</fullName>
    </submittedName>
</protein>
<dbReference type="SUPFAM" id="SSF46689">
    <property type="entry name" value="Homeodomain-like"/>
    <property type="match status" value="1"/>
</dbReference>
<keyword evidence="2 4" id="KW-0238">DNA-binding</keyword>
<evidence type="ECO:0000256" key="3">
    <source>
        <dbReference type="ARBA" id="ARBA00023163"/>
    </source>
</evidence>
<keyword evidence="7" id="KW-1185">Reference proteome</keyword>
<dbReference type="Pfam" id="PF21597">
    <property type="entry name" value="TetR_C_43"/>
    <property type="match status" value="1"/>
</dbReference>
<gene>
    <name evidence="6" type="ORF">E1283_11300</name>
</gene>
<evidence type="ECO:0000256" key="1">
    <source>
        <dbReference type="ARBA" id="ARBA00023015"/>
    </source>
</evidence>
<accession>A0A4R4TJ90</accession>
<dbReference type="SUPFAM" id="SSF48498">
    <property type="entry name" value="Tetracyclin repressor-like, C-terminal domain"/>
    <property type="match status" value="1"/>
</dbReference>
<dbReference type="AlphaFoldDB" id="A0A4R4TJ90"/>
<dbReference type="InterPro" id="IPR001647">
    <property type="entry name" value="HTH_TetR"/>
</dbReference>
<comment type="caution">
    <text evidence="6">The sequence shown here is derived from an EMBL/GenBank/DDBJ whole genome shotgun (WGS) entry which is preliminary data.</text>
</comment>
<feature type="domain" description="HTH tetR-type" evidence="5">
    <location>
        <begin position="14"/>
        <end position="73"/>
    </location>
</feature>
<dbReference type="Proteomes" id="UP000295345">
    <property type="component" value="Unassembled WGS sequence"/>
</dbReference>
<dbReference type="PROSITE" id="PS50977">
    <property type="entry name" value="HTH_TETR_2"/>
    <property type="match status" value="1"/>
</dbReference>
<dbReference type="InterPro" id="IPR050109">
    <property type="entry name" value="HTH-type_TetR-like_transc_reg"/>
</dbReference>
<dbReference type="EMBL" id="SMKI01000093">
    <property type="protein sequence ID" value="TDC75824.1"/>
    <property type="molecule type" value="Genomic_DNA"/>
</dbReference>
<evidence type="ECO:0000259" key="5">
    <source>
        <dbReference type="PROSITE" id="PS50977"/>
    </source>
</evidence>
<reference evidence="6 7" key="1">
    <citation type="submission" date="2019-03" db="EMBL/GenBank/DDBJ databases">
        <title>Draft genome sequences of novel Actinobacteria.</title>
        <authorList>
            <person name="Sahin N."/>
            <person name="Ay H."/>
            <person name="Saygin H."/>
        </authorList>
    </citation>
    <scope>NUCLEOTIDE SEQUENCE [LARGE SCALE GENOMIC DNA]</scope>
    <source>
        <strain evidence="6 7">DSM 41900</strain>
    </source>
</reference>
<dbReference type="PANTHER" id="PTHR30055">
    <property type="entry name" value="HTH-TYPE TRANSCRIPTIONAL REGULATOR RUTR"/>
    <property type="match status" value="1"/>
</dbReference>
<keyword evidence="3" id="KW-0804">Transcription</keyword>
<evidence type="ECO:0000313" key="6">
    <source>
        <dbReference type="EMBL" id="TDC75824.1"/>
    </source>
</evidence>
<dbReference type="OrthoDB" id="9795011at2"/>
<feature type="DNA-binding region" description="H-T-H motif" evidence="4">
    <location>
        <begin position="36"/>
        <end position="55"/>
    </location>
</feature>
<dbReference type="PRINTS" id="PR00455">
    <property type="entry name" value="HTHTETR"/>
</dbReference>
<evidence type="ECO:0000256" key="2">
    <source>
        <dbReference type="ARBA" id="ARBA00023125"/>
    </source>
</evidence>
<dbReference type="GO" id="GO:0003700">
    <property type="term" value="F:DNA-binding transcription factor activity"/>
    <property type="evidence" value="ECO:0007669"/>
    <property type="project" value="TreeGrafter"/>
</dbReference>
<sequence>MATTSSRRQRRDAVRNREQLLEAATRAFAERGLAVDVREIAREAGVGMGTLYRHFPTKDDLFRAVIEPDLAAWSELTERADAAPDAWQGLRTFVESTLELMVRRRAILDGLGGVAQDSAAVAACQEHLRDSLASLVDRAHGQGALRADVSAADIGLQIMALGRIVQVTAEVDPEAWRRHTGFVLDGLRDGSGGSSGGENRSS</sequence>
<organism evidence="6 7">
    <name type="scientific">Streptomyces hainanensis</name>
    <dbReference type="NCBI Taxonomy" id="402648"/>
    <lineage>
        <taxon>Bacteria</taxon>
        <taxon>Bacillati</taxon>
        <taxon>Actinomycetota</taxon>
        <taxon>Actinomycetes</taxon>
        <taxon>Kitasatosporales</taxon>
        <taxon>Streptomycetaceae</taxon>
        <taxon>Streptomyces</taxon>
    </lineage>
</organism>